<dbReference type="EMBL" id="VJWA01000002">
    <property type="protein sequence ID" value="TRW15018.1"/>
    <property type="molecule type" value="Genomic_DNA"/>
</dbReference>
<dbReference type="OrthoDB" id="7507682at2"/>
<accession>A0A552U9Y1</accession>
<keyword evidence="1" id="KW-1133">Transmembrane helix</keyword>
<evidence type="ECO:0000313" key="3">
    <source>
        <dbReference type="EMBL" id="TRW15018.1"/>
    </source>
</evidence>
<gene>
    <name evidence="3" type="ORF">FMM06_15290</name>
</gene>
<name>A0A552U9Y1_9SPHN</name>
<feature type="chain" id="PRO_5022078565" evidence="2">
    <location>
        <begin position="20"/>
        <end position="430"/>
    </location>
</feature>
<evidence type="ECO:0000313" key="4">
    <source>
        <dbReference type="Proteomes" id="UP000317894"/>
    </source>
</evidence>
<dbReference type="AlphaFoldDB" id="A0A552U9Y1"/>
<dbReference type="InterPro" id="IPR025060">
    <property type="entry name" value="DUF3999"/>
</dbReference>
<dbReference type="Pfam" id="PF13163">
    <property type="entry name" value="DUF3999"/>
    <property type="match status" value="1"/>
</dbReference>
<reference evidence="3 4" key="1">
    <citation type="submission" date="2019-07" db="EMBL/GenBank/DDBJ databases">
        <title>Novel species isolated from glacier.</title>
        <authorList>
            <person name="Liu Q."/>
            <person name="Xin Y.-H."/>
        </authorList>
    </citation>
    <scope>NUCLEOTIDE SEQUENCE [LARGE SCALE GENOMIC DNA]</scope>
    <source>
        <strain evidence="3 4">LB1R16</strain>
    </source>
</reference>
<protein>
    <submittedName>
        <fullName evidence="3">DUF3999 domain-containing protein</fullName>
    </submittedName>
</protein>
<organism evidence="3 4">
    <name type="scientific">Glacieibacterium frigidum</name>
    <dbReference type="NCBI Taxonomy" id="2593303"/>
    <lineage>
        <taxon>Bacteria</taxon>
        <taxon>Pseudomonadati</taxon>
        <taxon>Pseudomonadota</taxon>
        <taxon>Alphaproteobacteria</taxon>
        <taxon>Sphingomonadales</taxon>
        <taxon>Sphingosinicellaceae</taxon>
        <taxon>Glacieibacterium</taxon>
    </lineage>
</organism>
<keyword evidence="4" id="KW-1185">Reference proteome</keyword>
<dbReference type="Proteomes" id="UP000317894">
    <property type="component" value="Unassembled WGS sequence"/>
</dbReference>
<proteinExistence type="predicted"/>
<evidence type="ECO:0000256" key="1">
    <source>
        <dbReference type="SAM" id="Phobius"/>
    </source>
</evidence>
<evidence type="ECO:0000256" key="2">
    <source>
        <dbReference type="SAM" id="SignalP"/>
    </source>
</evidence>
<keyword evidence="2" id="KW-0732">Signal</keyword>
<feature type="transmembrane region" description="Helical" evidence="1">
    <location>
        <begin position="406"/>
        <end position="427"/>
    </location>
</feature>
<keyword evidence="1" id="KW-0472">Membrane</keyword>
<comment type="caution">
    <text evidence="3">The sequence shown here is derived from an EMBL/GenBank/DDBJ whole genome shotgun (WGS) entry which is preliminary data.</text>
</comment>
<dbReference type="RefSeq" id="WP_144335187.1">
    <property type="nucleotide sequence ID" value="NZ_VJWA01000002.1"/>
</dbReference>
<keyword evidence="1" id="KW-0812">Transmembrane</keyword>
<sequence length="430" mass="43991">MIRLILWAVLALSPAVAAAQEAFASRTPVTAAPGGPLQRLELPAAALVRLQEPGFADLRILDADGRPQPIALLDARAPVLATRTTSLAPLPILGAPGALTVTGVSLRVDPAGTSRVVRVDGNVAPSAGAVLLGVLLDTSAAKGPATLLTLDVDAPPRQPVTLRVESSADLRAWWPLGESVVYRAPGAAAQAKLPLDGPVERYIRITWSATTPLLAPVQVTGAALTTTGTAAESRVVATLTGATLVDAHDLRLTLPFATPVAVLRVVPAADGLVPLRIFGRDNDEQAWVPIGEGTAYRLAARTGAAITLSDSYRQIRVEADARTSGFASVPGVQLVFAPREVAVLLTGRAPYTLAAGQAGLSAAYLPVAALAASAPGVDSAALPQATAQAPAATVASLAAATEKRTWVLWALLIVGTLALGGLVWLAARKA</sequence>
<feature type="signal peptide" evidence="2">
    <location>
        <begin position="1"/>
        <end position="19"/>
    </location>
</feature>